<dbReference type="PANTHER" id="PTHR34981:SF1">
    <property type="entry name" value="CELL DIVISION PROTEIN ZAPA"/>
    <property type="match status" value="1"/>
</dbReference>
<evidence type="ECO:0000256" key="6">
    <source>
        <dbReference type="ARBA" id="ARBA00023054"/>
    </source>
</evidence>
<accession>A0A4P7XIT3</accession>
<evidence type="ECO:0000256" key="9">
    <source>
        <dbReference type="ARBA" id="ARBA00024910"/>
    </source>
</evidence>
<keyword evidence="7" id="KW-0717">Septation</keyword>
<dbReference type="EMBL" id="CP031093">
    <property type="protein sequence ID" value="QCF26976.1"/>
    <property type="molecule type" value="Genomic_DNA"/>
</dbReference>
<dbReference type="PANTHER" id="PTHR34981">
    <property type="entry name" value="CELL DIVISION PROTEIN ZAPA"/>
    <property type="match status" value="1"/>
</dbReference>
<dbReference type="RefSeq" id="WP_136549684.1">
    <property type="nucleotide sequence ID" value="NZ_CP031093.1"/>
</dbReference>
<comment type="subunit">
    <text evidence="10">Homodimer. Interacts with FtsZ.</text>
</comment>
<dbReference type="InterPro" id="IPR042233">
    <property type="entry name" value="Cell_div_ZapA_N"/>
</dbReference>
<dbReference type="GO" id="GO:0043093">
    <property type="term" value="P:FtsZ-dependent cytokinesis"/>
    <property type="evidence" value="ECO:0007669"/>
    <property type="project" value="TreeGrafter"/>
</dbReference>
<evidence type="ECO:0000256" key="3">
    <source>
        <dbReference type="ARBA" id="ARBA00015195"/>
    </source>
</evidence>
<comment type="function">
    <text evidence="9">Activator of cell division through the inhibition of FtsZ GTPase activity, therefore promoting FtsZ assembly into bundles of protofilaments necessary for the formation of the division Z ring. It is recruited early at mid-cell but it is not essential for cell division.</text>
</comment>
<sequence length="97" mass="10749">MAEKSTTVEVNILDKEYLVACPEDARSELEKAARHLDRKMREIRSSGKVYGTERIAVMAALNITHELLQSSGLSGSAETVLGEMDRKLDRALESDGR</sequence>
<dbReference type="AlphaFoldDB" id="A0A4P7XIT3"/>
<dbReference type="GO" id="GO:0032153">
    <property type="term" value="C:cell division site"/>
    <property type="evidence" value="ECO:0007669"/>
    <property type="project" value="TreeGrafter"/>
</dbReference>
<dbReference type="Proteomes" id="UP000298049">
    <property type="component" value="Chromosome"/>
</dbReference>
<evidence type="ECO:0000256" key="7">
    <source>
        <dbReference type="ARBA" id="ARBA00023210"/>
    </source>
</evidence>
<keyword evidence="6" id="KW-0175">Coiled coil</keyword>
<dbReference type="GO" id="GO:0005829">
    <property type="term" value="C:cytosol"/>
    <property type="evidence" value="ECO:0007669"/>
    <property type="project" value="TreeGrafter"/>
</dbReference>
<evidence type="ECO:0000256" key="5">
    <source>
        <dbReference type="ARBA" id="ARBA00022618"/>
    </source>
</evidence>
<evidence type="ECO:0000256" key="4">
    <source>
        <dbReference type="ARBA" id="ARBA00022490"/>
    </source>
</evidence>
<evidence type="ECO:0000256" key="8">
    <source>
        <dbReference type="ARBA" id="ARBA00023306"/>
    </source>
</evidence>
<keyword evidence="8" id="KW-0131">Cell cycle</keyword>
<evidence type="ECO:0000256" key="10">
    <source>
        <dbReference type="ARBA" id="ARBA00026068"/>
    </source>
</evidence>
<dbReference type="Gene3D" id="3.30.160.880">
    <property type="entry name" value="Cell division protein ZapA protomer, N-terminal domain"/>
    <property type="match status" value="1"/>
</dbReference>
<keyword evidence="4" id="KW-0963">Cytoplasm</keyword>
<dbReference type="SUPFAM" id="SSF102829">
    <property type="entry name" value="Cell division protein ZapA-like"/>
    <property type="match status" value="1"/>
</dbReference>
<dbReference type="InterPro" id="IPR036192">
    <property type="entry name" value="Cell_div_ZapA-like_sf"/>
</dbReference>
<protein>
    <recommendedName>
        <fullName evidence="3">Cell division protein ZapA</fullName>
    </recommendedName>
    <alternativeName>
        <fullName evidence="11">Z ring-associated protein ZapA</fullName>
    </alternativeName>
</protein>
<proteinExistence type="inferred from homology"/>
<dbReference type="GO" id="GO:0000917">
    <property type="term" value="P:division septum assembly"/>
    <property type="evidence" value="ECO:0007669"/>
    <property type="project" value="UniProtKB-KW"/>
</dbReference>
<comment type="subcellular location">
    <subcellularLocation>
        <location evidence="1">Cytoplasm</location>
    </subcellularLocation>
</comment>
<dbReference type="OrthoDB" id="5772359at2"/>
<keyword evidence="13" id="KW-1185">Reference proteome</keyword>
<evidence type="ECO:0000256" key="11">
    <source>
        <dbReference type="ARBA" id="ARBA00033158"/>
    </source>
</evidence>
<dbReference type="GO" id="GO:0030428">
    <property type="term" value="C:cell septum"/>
    <property type="evidence" value="ECO:0007669"/>
    <property type="project" value="TreeGrafter"/>
</dbReference>
<evidence type="ECO:0000256" key="1">
    <source>
        <dbReference type="ARBA" id="ARBA00004496"/>
    </source>
</evidence>
<dbReference type="GO" id="GO:0000921">
    <property type="term" value="P:septin ring assembly"/>
    <property type="evidence" value="ECO:0007669"/>
    <property type="project" value="TreeGrafter"/>
</dbReference>
<dbReference type="Pfam" id="PF05164">
    <property type="entry name" value="ZapA"/>
    <property type="match status" value="1"/>
</dbReference>
<name>A0A4P7XIT3_9ALTE</name>
<dbReference type="Gene3D" id="1.20.5.50">
    <property type="match status" value="1"/>
</dbReference>
<evidence type="ECO:0000313" key="13">
    <source>
        <dbReference type="Proteomes" id="UP000298049"/>
    </source>
</evidence>
<dbReference type="KEGG" id="hmi:soil367_14115"/>
<evidence type="ECO:0000256" key="2">
    <source>
        <dbReference type="ARBA" id="ARBA00010074"/>
    </source>
</evidence>
<dbReference type="InterPro" id="IPR007838">
    <property type="entry name" value="Cell_div_ZapA-like"/>
</dbReference>
<gene>
    <name evidence="12" type="ORF">soil367_14115</name>
</gene>
<organism evidence="12 13">
    <name type="scientific">Hydrocarboniclastica marina</name>
    <dbReference type="NCBI Taxonomy" id="2259620"/>
    <lineage>
        <taxon>Bacteria</taxon>
        <taxon>Pseudomonadati</taxon>
        <taxon>Pseudomonadota</taxon>
        <taxon>Gammaproteobacteria</taxon>
        <taxon>Alteromonadales</taxon>
        <taxon>Alteromonadaceae</taxon>
        <taxon>Hydrocarboniclastica</taxon>
    </lineage>
</organism>
<comment type="similarity">
    <text evidence="2">Belongs to the ZapA family. Type 1 subfamily.</text>
</comment>
<keyword evidence="5 12" id="KW-0132">Cell division</keyword>
<evidence type="ECO:0000313" key="12">
    <source>
        <dbReference type="EMBL" id="QCF26976.1"/>
    </source>
</evidence>
<reference evidence="12 13" key="1">
    <citation type="submission" date="2018-07" db="EMBL/GenBank/DDBJ databases">
        <title>Marsedoiliclastica nanhaica gen. nov. sp. nov., a novel marine hydrocarbonoclastic bacterium isolated from an in-situ enriched hydrocarbon-degrading consortium in deep-sea sediment.</title>
        <authorList>
            <person name="Dong C."/>
            <person name="Ma T."/>
            <person name="Liu R."/>
            <person name="Shao Z."/>
        </authorList>
    </citation>
    <scope>NUCLEOTIDE SEQUENCE [LARGE SCALE GENOMIC DNA]</scope>
    <source>
        <strain evidence="13">soil36-7</strain>
    </source>
</reference>